<protein>
    <submittedName>
        <fullName evidence="1">Uncharacterized protein</fullName>
    </submittedName>
</protein>
<accession>A0A9D2FVD6</accession>
<reference evidence="1" key="2">
    <citation type="submission" date="2021-04" db="EMBL/GenBank/DDBJ databases">
        <authorList>
            <person name="Gilroy R."/>
        </authorList>
    </citation>
    <scope>NUCLEOTIDE SEQUENCE</scope>
    <source>
        <strain evidence="1">ChiBcolR9-63</strain>
    </source>
</reference>
<gene>
    <name evidence="1" type="ORF">H9965_06145</name>
</gene>
<reference evidence="1" key="1">
    <citation type="journal article" date="2021" name="PeerJ">
        <title>Extensive microbial diversity within the chicken gut microbiome revealed by metagenomics and culture.</title>
        <authorList>
            <person name="Gilroy R."/>
            <person name="Ravi A."/>
            <person name="Getino M."/>
            <person name="Pursley I."/>
            <person name="Horton D.L."/>
            <person name="Alikhan N.F."/>
            <person name="Baker D."/>
            <person name="Gharbi K."/>
            <person name="Hall N."/>
            <person name="Watson M."/>
            <person name="Adriaenssens E.M."/>
            <person name="Foster-Nyarko E."/>
            <person name="Jarju S."/>
            <person name="Secka A."/>
            <person name="Antonio M."/>
            <person name="Oren A."/>
            <person name="Chaudhuri R.R."/>
            <person name="La Ragione R."/>
            <person name="Hildebrand F."/>
            <person name="Pallen M.J."/>
        </authorList>
    </citation>
    <scope>NUCLEOTIDE SEQUENCE</scope>
    <source>
        <strain evidence="1">ChiBcolR9-63</strain>
    </source>
</reference>
<evidence type="ECO:0000313" key="2">
    <source>
        <dbReference type="Proteomes" id="UP000824058"/>
    </source>
</evidence>
<dbReference type="EMBL" id="DXBD01000042">
    <property type="protein sequence ID" value="HIZ68014.1"/>
    <property type="molecule type" value="Genomic_DNA"/>
</dbReference>
<proteinExistence type="predicted"/>
<sequence>MKRFKTLVVILLVLHAMLSVLQGFDVLSTIDLIITILLAYFVMSYD</sequence>
<evidence type="ECO:0000313" key="1">
    <source>
        <dbReference type="EMBL" id="HIZ68014.1"/>
    </source>
</evidence>
<dbReference type="Proteomes" id="UP000824058">
    <property type="component" value="Unassembled WGS sequence"/>
</dbReference>
<name>A0A9D2FVD6_9STRE</name>
<comment type="caution">
    <text evidence="1">The sequence shown here is derived from an EMBL/GenBank/DDBJ whole genome shotgun (WGS) entry which is preliminary data.</text>
</comment>
<dbReference type="AlphaFoldDB" id="A0A9D2FVD6"/>
<organism evidence="1 2">
    <name type="scientific">Candidatus Streptococcus faecavium</name>
    <dbReference type="NCBI Taxonomy" id="2838763"/>
    <lineage>
        <taxon>Bacteria</taxon>
        <taxon>Bacillati</taxon>
        <taxon>Bacillota</taxon>
        <taxon>Bacilli</taxon>
        <taxon>Lactobacillales</taxon>
        <taxon>Streptococcaceae</taxon>
        <taxon>Streptococcus</taxon>
    </lineage>
</organism>